<comment type="caution">
    <text evidence="1">The sequence shown here is derived from an EMBL/GenBank/DDBJ whole genome shotgun (WGS) entry which is preliminary data.</text>
</comment>
<evidence type="ECO:0000313" key="1">
    <source>
        <dbReference type="EMBL" id="GBH33060.1"/>
    </source>
</evidence>
<evidence type="ECO:0000313" key="2">
    <source>
        <dbReference type="Proteomes" id="UP000290975"/>
    </source>
</evidence>
<protein>
    <submittedName>
        <fullName evidence="1">Uncharacterized protein</fullName>
    </submittedName>
</protein>
<keyword evidence="2" id="KW-1185">Reference proteome</keyword>
<accession>A0A401J926</accession>
<dbReference type="EMBL" id="BBQY01000063">
    <property type="protein sequence ID" value="GBH33060.1"/>
    <property type="molecule type" value="Genomic_DNA"/>
</dbReference>
<organism evidence="1 2">
    <name type="scientific">Sphingobium xenophagum</name>
    <dbReference type="NCBI Taxonomy" id="121428"/>
    <lineage>
        <taxon>Bacteria</taxon>
        <taxon>Pseudomonadati</taxon>
        <taxon>Pseudomonadota</taxon>
        <taxon>Alphaproteobacteria</taxon>
        <taxon>Sphingomonadales</taxon>
        <taxon>Sphingomonadaceae</taxon>
        <taxon>Sphingobium</taxon>
    </lineage>
</organism>
<dbReference type="Proteomes" id="UP000290975">
    <property type="component" value="Unassembled WGS sequence"/>
</dbReference>
<dbReference type="AlphaFoldDB" id="A0A401J926"/>
<reference evidence="1 2" key="1">
    <citation type="submission" date="2014-12" db="EMBL/GenBank/DDBJ databases">
        <title>Whole genome sequencing of Sphingobium xenophagum OW59.</title>
        <authorList>
            <person name="Ohta Y."/>
            <person name="Nishi S."/>
            <person name="Hatada Y."/>
        </authorList>
    </citation>
    <scope>NUCLEOTIDE SEQUENCE [LARGE SCALE GENOMIC DNA]</scope>
    <source>
        <strain evidence="1 2">OW59</strain>
    </source>
</reference>
<gene>
    <name evidence="1" type="ORF">MBESOW_P4225</name>
</gene>
<sequence length="100" mass="10659">MIASPTVWFFSASASGIAIPNFFLDRHDQLDDIQAVCPEIINEMGVGHYFLAVGAKLMRHEIADPMATSPQATLPRSGLVLCAQPVPQGLHAEPDSSGGQ</sequence>
<name>A0A401J926_SPHXE</name>
<proteinExistence type="predicted"/>